<keyword evidence="2" id="KW-1185">Reference proteome</keyword>
<dbReference type="AlphaFoldDB" id="A0AAU6WSE4"/>
<name>A0AAU6WSE4_9FLAO</name>
<evidence type="ECO:0000313" key="1">
    <source>
        <dbReference type="EMBL" id="XAO74847.1"/>
    </source>
</evidence>
<gene>
    <name evidence="1" type="ORF">AAFP95_02070</name>
</gene>
<sequence length="104" mass="11752">MKNEKNILLNEKEIIFSSIDSFNWNRYICTKNKFCKARGKKRCQKVGTAVKDGAEWTGKTAEKGYDATKKGVKNAAKWTKKTAKKGADAVDKSYQNVKADIKKD</sequence>
<dbReference type="EMBL" id="CP154834">
    <property type="protein sequence ID" value="XAO74847.1"/>
    <property type="molecule type" value="Genomic_DNA"/>
</dbReference>
<reference evidence="1 2" key="1">
    <citation type="submission" date="2024-04" db="EMBL/GenBank/DDBJ databases">
        <title>Genome sequencing and assembly of rice foliar adapted Chryseobacterium endophyticum OsEnb-ALM-A6.</title>
        <authorList>
            <person name="Kumar S."/>
            <person name="Javed M."/>
            <person name="Chouhan V."/>
            <person name="Charishma K."/>
            <person name="Patel A."/>
            <person name="Kumar M."/>
            <person name="Sahu K.P."/>
            <person name="Kumar A."/>
        </authorList>
    </citation>
    <scope>NUCLEOTIDE SEQUENCE [LARGE SCALE GENOMIC DNA]</scope>
    <source>
        <strain evidence="1 2">OsEnb-ALM-A6</strain>
    </source>
</reference>
<accession>A0AAU6WSE4</accession>
<dbReference type="Proteomes" id="UP001463665">
    <property type="component" value="Chromosome"/>
</dbReference>
<organism evidence="1 2">
    <name type="scientific">Chryseobacterium endophyticum</name>
    <dbReference type="NCBI Taxonomy" id="1854762"/>
    <lineage>
        <taxon>Bacteria</taxon>
        <taxon>Pseudomonadati</taxon>
        <taxon>Bacteroidota</taxon>
        <taxon>Flavobacteriia</taxon>
        <taxon>Flavobacteriales</taxon>
        <taxon>Weeksellaceae</taxon>
        <taxon>Chryseobacterium group</taxon>
        <taxon>Chryseobacterium</taxon>
    </lineage>
</organism>
<evidence type="ECO:0000313" key="2">
    <source>
        <dbReference type="Proteomes" id="UP001463665"/>
    </source>
</evidence>
<proteinExistence type="predicted"/>
<dbReference type="RefSeq" id="WP_345766805.1">
    <property type="nucleotide sequence ID" value="NZ_CP154834.1"/>
</dbReference>
<protein>
    <submittedName>
        <fullName evidence="1">Uncharacterized protein</fullName>
    </submittedName>
</protein>